<evidence type="ECO:0000313" key="10">
    <source>
        <dbReference type="EMBL" id="MFD1250770.1"/>
    </source>
</evidence>
<evidence type="ECO:0000256" key="5">
    <source>
        <dbReference type="ARBA" id="ARBA00022842"/>
    </source>
</evidence>
<feature type="domain" description="Glutamate-ammonia ligase adenylyltransferase repeated" evidence="8">
    <location>
        <begin position="582"/>
        <end position="817"/>
    </location>
</feature>
<dbReference type="PANTHER" id="PTHR30621:SF0">
    <property type="entry name" value="BIFUNCTIONAL GLUTAMINE SYNTHETASE ADENYLYLTRANSFERASE_ADENYLYL-REMOVING ENZYME"/>
    <property type="match status" value="1"/>
</dbReference>
<dbReference type="NCBIfam" id="NF010707">
    <property type="entry name" value="PRK14109.1"/>
    <property type="match status" value="1"/>
</dbReference>
<dbReference type="EC" id="2.7.7.89" evidence="7"/>
<dbReference type="Pfam" id="PF08335">
    <property type="entry name" value="GlnD_UR_UTase"/>
    <property type="match status" value="2"/>
</dbReference>
<organism evidence="10 11">
    <name type="scientific">Nocardioides ginsengisoli</name>
    <dbReference type="NCBI Taxonomy" id="363868"/>
    <lineage>
        <taxon>Bacteria</taxon>
        <taxon>Bacillati</taxon>
        <taxon>Actinomycetota</taxon>
        <taxon>Actinomycetes</taxon>
        <taxon>Propionibacteriales</taxon>
        <taxon>Nocardioidaceae</taxon>
        <taxon>Nocardioides</taxon>
    </lineage>
</organism>
<keyword evidence="1 7" id="KW-0808">Transferase</keyword>
<protein>
    <recommendedName>
        <fullName evidence="7">Bifunctional glutamine synthetase adenylyltransferase/adenylyl-removing enzyme</fullName>
    </recommendedName>
    <alternativeName>
        <fullName evidence="7">ATP:glutamine synthetase adenylyltransferase</fullName>
    </alternativeName>
    <alternativeName>
        <fullName evidence="7">ATase</fullName>
    </alternativeName>
    <domain>
        <recommendedName>
            <fullName evidence="7">Glutamine synthetase adenylyl-L-tyrosine phosphorylase</fullName>
            <ecNumber evidence="7">2.7.7.89</ecNumber>
        </recommendedName>
        <alternativeName>
            <fullName evidence="7">Adenylyl removase</fullName>
            <shortName evidence="7">AR</shortName>
            <shortName evidence="7">AT-N</shortName>
        </alternativeName>
    </domain>
    <domain>
        <recommendedName>
            <fullName evidence="7">Glutamine synthetase adenylyl transferase</fullName>
            <ecNumber evidence="7">2.7.7.42</ecNumber>
        </recommendedName>
        <alternativeName>
            <fullName evidence="7">Adenylyl transferase</fullName>
            <shortName evidence="7">AT</shortName>
            <shortName evidence="7">AT-C</shortName>
        </alternativeName>
    </domain>
</protein>
<comment type="cofactor">
    <cofactor evidence="7">
        <name>Mg(2+)</name>
        <dbReference type="ChEBI" id="CHEBI:18420"/>
    </cofactor>
</comment>
<evidence type="ECO:0000256" key="2">
    <source>
        <dbReference type="ARBA" id="ARBA00022695"/>
    </source>
</evidence>
<evidence type="ECO:0000256" key="6">
    <source>
        <dbReference type="ARBA" id="ARBA00023268"/>
    </source>
</evidence>
<reference evidence="11" key="1">
    <citation type="journal article" date="2019" name="Int. J. Syst. Evol. Microbiol.">
        <title>The Global Catalogue of Microorganisms (GCM) 10K type strain sequencing project: providing services to taxonomists for standard genome sequencing and annotation.</title>
        <authorList>
            <consortium name="The Broad Institute Genomics Platform"/>
            <consortium name="The Broad Institute Genome Sequencing Center for Infectious Disease"/>
            <person name="Wu L."/>
            <person name="Ma J."/>
        </authorList>
    </citation>
    <scope>NUCLEOTIDE SEQUENCE [LARGE SCALE GENOMIC DNA]</scope>
    <source>
        <strain evidence="11">CCUG 52478</strain>
    </source>
</reference>
<keyword evidence="11" id="KW-1185">Reference proteome</keyword>
<dbReference type="EC" id="2.7.7.42" evidence="7"/>
<feature type="domain" description="Glutamate-ammonia ligase adenylyltransferase repeated" evidence="8">
    <location>
        <begin position="78"/>
        <end position="314"/>
    </location>
</feature>
<dbReference type="InterPro" id="IPR005190">
    <property type="entry name" value="GlnE_rpt_dom"/>
</dbReference>
<name>A0ABW3W8H5_9ACTN</name>
<comment type="caution">
    <text evidence="10">The sequence shown here is derived from an EMBL/GenBank/DDBJ whole genome shotgun (WGS) entry which is preliminary data.</text>
</comment>
<dbReference type="SUPFAM" id="SSF81593">
    <property type="entry name" value="Nucleotidyltransferase substrate binding subunit/domain"/>
    <property type="match status" value="2"/>
</dbReference>
<proteinExistence type="inferred from homology"/>
<keyword evidence="6 7" id="KW-0511">Multifunctional enzyme</keyword>
<feature type="domain" description="PII-uridylyltransferase/Glutamine-synthetase adenylyltransferase" evidence="9">
    <location>
        <begin position="857"/>
        <end position="981"/>
    </location>
</feature>
<dbReference type="InterPro" id="IPR013546">
    <property type="entry name" value="PII_UdlTrfase/GS_AdlTrfase"/>
</dbReference>
<dbReference type="HAMAP" id="MF_00802">
    <property type="entry name" value="GlnE"/>
    <property type="match status" value="1"/>
</dbReference>
<dbReference type="GO" id="GO:0008882">
    <property type="term" value="F:[glutamate-ammonia-ligase] adenylyltransferase activity"/>
    <property type="evidence" value="ECO:0007669"/>
    <property type="project" value="UniProtKB-EC"/>
</dbReference>
<evidence type="ECO:0000256" key="7">
    <source>
        <dbReference type="HAMAP-Rule" id="MF_00802"/>
    </source>
</evidence>
<feature type="region of interest" description="Adenylyl transferase" evidence="7">
    <location>
        <begin position="489"/>
        <end position="984"/>
    </location>
</feature>
<dbReference type="Proteomes" id="UP001597229">
    <property type="component" value="Unassembled WGS sequence"/>
</dbReference>
<evidence type="ECO:0000259" key="9">
    <source>
        <dbReference type="Pfam" id="PF08335"/>
    </source>
</evidence>
<accession>A0ABW3W8H5</accession>
<comment type="catalytic activity">
    <reaction evidence="7">
        <text>[glutamine synthetase]-O(4)-(5'-adenylyl)-L-tyrosine + phosphate = [glutamine synthetase]-L-tyrosine + ADP</text>
        <dbReference type="Rhea" id="RHEA:43716"/>
        <dbReference type="Rhea" id="RHEA-COMP:10660"/>
        <dbReference type="Rhea" id="RHEA-COMP:10661"/>
        <dbReference type="ChEBI" id="CHEBI:43474"/>
        <dbReference type="ChEBI" id="CHEBI:46858"/>
        <dbReference type="ChEBI" id="CHEBI:83624"/>
        <dbReference type="ChEBI" id="CHEBI:456216"/>
        <dbReference type="EC" id="2.7.7.89"/>
    </reaction>
</comment>
<sequence length="984" mass="107342">MNRASQRTELLRLGFVDLDAAQAGLEQIGAGAGELLPYLGQSADPDAALRALCRLADAVDDRAELLDAVRDDEGTAMRLLRVLGASAALADHLGHHPEQWRELTDPTLGSTRPAAWAMRAALLDAVAGKPDREAVDALRVEYRRQLLRLAARDLAHDLAVDDAAAELADLAAGTLDAALVVARERIGADADAVRLAVVAMGKCGGHELNYVSDVDVIFVHEVVDPDADDQALASAARVAARLAAQLMQVCSDHTAEGTIWPVDAALRPEGKAGPLSRTIASHRAYYERWAEPWEYQALLKARAVAGDLDLGRAFVAMVQPMVWSAADREGFVDAARAMRRRVLDHIPAKEADRQLKLGAGGLRDVEFAVQLLQLVHGRADERIRPPTTLSALARLTENGYVGREDGESLHRAYAFLRQLEHRIQLHRLQRTHVVPSDEAALRRLGRSLGFLKESEKRLDDTWGHHRREVSRLHQKIFYRPLLSAVARIASDEVRLSSEAAGARLAALGYADPQAALRNLEALTAGVSRTAVIQRTLLPAMLQWFAECPDPDGGLFGFRRISETLGRTPWYLSTLRDEGEVAERLAHLLATSRYCTDLLEREPAGVRLLAGDLAPLASEAMLEEMLATARRQDGAEKAVRAVRAVRRRELLRIAAGDVLGLVDVADVGFALTRLTDATLEATLEVTARSVAAQRGLEEPPTRLAVIAMGRYGGFELSYGSDADVLFVHDPVEGADPQAASSYARAVAEELRRVLGAPGPDPALVVDADLRPEGRNGPLARTLESYAAYYAKWSHVWEAQALLRADAVVGDAGLRERFTALIDPLRYPEGGLTDEDVLEVRRIKGRVDKERLPRGADPALHLKLGRGGLADIEWTVQLLQLRYGAEIEGLRTAQTLAALTAAAEAGLIAHEDAETLGASWRMASRVRNALLLARGRPGDQFPRGTLERRAVAGILGYQLSESDRLLDDYLRASRRAHAVVDRVFWE</sequence>
<comment type="function">
    <text evidence="7">Involved in the regulation of glutamine synthetase GlnA, a key enzyme in the process to assimilate ammonia. When cellular nitrogen levels are high, the C-terminal adenylyl transferase (AT) inactivates GlnA by covalent transfer of an adenylyl group from ATP to specific tyrosine residue of GlnA, thus reducing its activity. Conversely, when nitrogen levels are low, the N-terminal adenylyl removase (AR) activates GlnA by removing the adenylyl group by phosphorolysis, increasing its activity. The regulatory region of GlnE binds the signal transduction protein PII (GlnB) which indicates the nitrogen status of the cell.</text>
</comment>
<keyword evidence="2 7" id="KW-0548">Nucleotidyltransferase</keyword>
<evidence type="ECO:0000313" key="11">
    <source>
        <dbReference type="Proteomes" id="UP001597229"/>
    </source>
</evidence>
<comment type="catalytic activity">
    <reaction evidence="7">
        <text>[glutamine synthetase]-L-tyrosine + ATP = [glutamine synthetase]-O(4)-(5'-adenylyl)-L-tyrosine + diphosphate</text>
        <dbReference type="Rhea" id="RHEA:18589"/>
        <dbReference type="Rhea" id="RHEA-COMP:10660"/>
        <dbReference type="Rhea" id="RHEA-COMP:10661"/>
        <dbReference type="ChEBI" id="CHEBI:30616"/>
        <dbReference type="ChEBI" id="CHEBI:33019"/>
        <dbReference type="ChEBI" id="CHEBI:46858"/>
        <dbReference type="ChEBI" id="CHEBI:83624"/>
        <dbReference type="EC" id="2.7.7.42"/>
    </reaction>
</comment>
<dbReference type="GO" id="GO:0047388">
    <property type="term" value="F:[glutamine synthetase]-adenylyl-L-tyrosine phosphorylase activity"/>
    <property type="evidence" value="ECO:0007669"/>
    <property type="project" value="UniProtKB-EC"/>
</dbReference>
<evidence type="ECO:0000256" key="1">
    <source>
        <dbReference type="ARBA" id="ARBA00022679"/>
    </source>
</evidence>
<evidence type="ECO:0000259" key="8">
    <source>
        <dbReference type="Pfam" id="PF03710"/>
    </source>
</evidence>
<gene>
    <name evidence="7" type="primary">glnE</name>
    <name evidence="10" type="ORF">ACFQ3F_23470</name>
</gene>
<dbReference type="Gene3D" id="3.30.460.10">
    <property type="entry name" value="Beta Polymerase, domain 2"/>
    <property type="match status" value="2"/>
</dbReference>
<comment type="similarity">
    <text evidence="7">Belongs to the GlnE family.</text>
</comment>
<evidence type="ECO:0000256" key="3">
    <source>
        <dbReference type="ARBA" id="ARBA00022741"/>
    </source>
</evidence>
<feature type="domain" description="PII-uridylyltransferase/Glutamine-synthetase adenylyltransferase" evidence="9">
    <location>
        <begin position="336"/>
        <end position="477"/>
    </location>
</feature>
<feature type="region of interest" description="Adenylyl removase" evidence="7">
    <location>
        <begin position="1"/>
        <end position="481"/>
    </location>
</feature>
<dbReference type="RefSeq" id="WP_367917346.1">
    <property type="nucleotide sequence ID" value="NZ_BAABAC010000003.1"/>
</dbReference>
<dbReference type="EMBL" id="JBHTLX010000029">
    <property type="protein sequence ID" value="MFD1250770.1"/>
    <property type="molecule type" value="Genomic_DNA"/>
</dbReference>
<keyword evidence="5 7" id="KW-0460">Magnesium</keyword>
<dbReference type="InterPro" id="IPR043519">
    <property type="entry name" value="NT_sf"/>
</dbReference>
<dbReference type="SUPFAM" id="SSF81301">
    <property type="entry name" value="Nucleotidyltransferase"/>
    <property type="match status" value="2"/>
</dbReference>
<dbReference type="Gene3D" id="1.20.120.330">
    <property type="entry name" value="Nucleotidyltransferases domain 2"/>
    <property type="match status" value="2"/>
</dbReference>
<evidence type="ECO:0000256" key="4">
    <source>
        <dbReference type="ARBA" id="ARBA00022840"/>
    </source>
</evidence>
<dbReference type="InterPro" id="IPR023057">
    <property type="entry name" value="GlnE"/>
</dbReference>
<dbReference type="PANTHER" id="PTHR30621">
    <property type="entry name" value="GLUTAMINE SYNTHETASE ADENYLYLTRANSFERASE"/>
    <property type="match status" value="1"/>
</dbReference>
<keyword evidence="3 7" id="KW-0547">Nucleotide-binding</keyword>
<keyword evidence="4 7" id="KW-0067">ATP-binding</keyword>
<dbReference type="Pfam" id="PF03710">
    <property type="entry name" value="GlnE"/>
    <property type="match status" value="2"/>
</dbReference>
<dbReference type="CDD" id="cd05401">
    <property type="entry name" value="NT_GlnE_GlnD_like"/>
    <property type="match status" value="2"/>
</dbReference>